<dbReference type="Gene3D" id="3.40.50.300">
    <property type="entry name" value="P-loop containing nucleotide triphosphate hydrolases"/>
    <property type="match status" value="1"/>
</dbReference>
<keyword evidence="3" id="KW-1185">Reference proteome</keyword>
<evidence type="ECO:0000259" key="1">
    <source>
        <dbReference type="Pfam" id="PF19975"/>
    </source>
</evidence>
<feature type="domain" description="Double-GTPase 1" evidence="1">
    <location>
        <begin position="9"/>
        <end position="284"/>
    </location>
</feature>
<reference evidence="3" key="2">
    <citation type="submission" date="2019-01" db="EMBL/GenBank/DDBJ databases">
        <title>Sinorhodobacter populi sp. nov. isolated from the symptomatic bark tissue of Populus euramericana canker.</title>
        <authorList>
            <person name="Li Y."/>
        </authorList>
    </citation>
    <scope>NUCLEOTIDE SEQUENCE [LARGE SCALE GENOMIC DNA]</scope>
    <source>
        <strain evidence="3">CGMCC 1.12963</strain>
    </source>
</reference>
<accession>A0A443LXW7</accession>
<name>A0A443LXW7_9RHOB</name>
<organism evidence="2 3">
    <name type="scientific">Paenirhodobacter huangdaonensis</name>
    <dbReference type="NCBI Taxonomy" id="2501515"/>
    <lineage>
        <taxon>Bacteria</taxon>
        <taxon>Pseudomonadati</taxon>
        <taxon>Pseudomonadota</taxon>
        <taxon>Alphaproteobacteria</taxon>
        <taxon>Rhodobacterales</taxon>
        <taxon>Rhodobacter group</taxon>
        <taxon>Paenirhodobacter</taxon>
    </lineage>
</organism>
<comment type="caution">
    <text evidence="2">The sequence shown here is derived from an EMBL/GenBank/DDBJ whole genome shotgun (WGS) entry which is preliminary data.</text>
</comment>
<evidence type="ECO:0000313" key="3">
    <source>
        <dbReference type="Proteomes" id="UP000288071"/>
    </source>
</evidence>
<dbReference type="RefSeq" id="WP_128155430.1">
    <property type="nucleotide sequence ID" value="NZ_JBHSOM010000002.1"/>
</dbReference>
<reference evidence="2 3" key="1">
    <citation type="submission" date="2019-01" db="EMBL/GenBank/DDBJ databases">
        <title>Sinorhodobacter populi sp. nov. isolated from the symptomatic bark tissue of Populus euramericana canker.</title>
        <authorList>
            <person name="Xu G."/>
        </authorList>
    </citation>
    <scope>NUCLEOTIDE SEQUENCE [LARGE SCALE GENOMIC DNA]</scope>
    <source>
        <strain evidence="2 3">CGMCC 1.12963</strain>
    </source>
</reference>
<dbReference type="Pfam" id="PF19975">
    <property type="entry name" value="DO-GTPase1"/>
    <property type="match status" value="1"/>
</dbReference>
<gene>
    <name evidence="2" type="ORF">EOW66_05510</name>
</gene>
<dbReference type="SUPFAM" id="SSF52540">
    <property type="entry name" value="P-loop containing nucleoside triphosphate hydrolases"/>
    <property type="match status" value="1"/>
</dbReference>
<proteinExistence type="predicted"/>
<dbReference type="AlphaFoldDB" id="A0A443LXW7"/>
<dbReference type="EMBL" id="SAVA01000002">
    <property type="protein sequence ID" value="RWR54065.1"/>
    <property type="molecule type" value="Genomic_DNA"/>
</dbReference>
<evidence type="ECO:0000313" key="2">
    <source>
        <dbReference type="EMBL" id="RWR54065.1"/>
    </source>
</evidence>
<dbReference type="Proteomes" id="UP000288071">
    <property type="component" value="Unassembled WGS sequence"/>
</dbReference>
<protein>
    <recommendedName>
        <fullName evidence="1">Double-GTPase 1 domain-containing protein</fullName>
    </recommendedName>
</protein>
<sequence length="287" mass="31690">MSGDSEISIIGLPESGKTTLLAAIWHMVREAGSVTALKFDGLSQGNYEHVSALAKRWRAGKKQQRTQTNGMKIVSMRLKTAQGHSVEVSFPDMPGEDFSGMWEKREVDEAMVGTLRATSIVLIVNGDTIKFPAWIVEQMAIVKGAGIDPPAADLVDWSPHLAPTQVQVVELLQFLMTGNLFVGPRRLAVLISAWDEVAGDGLDPEQILSTKLPLLDQYLRNGRDPWTWRVWGVSAQGGVYEDQDKGEQLEATAALRELDRPSDRIKVMDGRTESTDITLPLEWLIGR</sequence>
<dbReference type="InterPro" id="IPR045530">
    <property type="entry name" value="DO-GTPase1"/>
</dbReference>
<dbReference type="InterPro" id="IPR027417">
    <property type="entry name" value="P-loop_NTPase"/>
</dbReference>